<dbReference type="PANTHER" id="PTHR10277:SF9">
    <property type="entry name" value="2-ISOPROPYLMALATE SYNTHASE 1, CHLOROPLASTIC-RELATED"/>
    <property type="match status" value="1"/>
</dbReference>
<dbReference type="InterPro" id="IPR050073">
    <property type="entry name" value="2-IPM_HCS-like"/>
</dbReference>
<dbReference type="FunFam" id="3.20.20.70:FF:000010">
    <property type="entry name" value="2-isopropylmalate synthase"/>
    <property type="match status" value="1"/>
</dbReference>
<feature type="domain" description="Pyruvate carboxyltransferase" evidence="12">
    <location>
        <begin position="105"/>
        <end position="377"/>
    </location>
</feature>
<dbReference type="InterPro" id="IPR000891">
    <property type="entry name" value="PYR_CT"/>
</dbReference>
<proteinExistence type="inferred from homology"/>
<evidence type="ECO:0000256" key="9">
    <source>
        <dbReference type="ARBA" id="ARBA00023304"/>
    </source>
</evidence>
<evidence type="ECO:0000259" key="12">
    <source>
        <dbReference type="PROSITE" id="PS50991"/>
    </source>
</evidence>
<dbReference type="Proteomes" id="UP001372338">
    <property type="component" value="Unassembled WGS sequence"/>
</dbReference>
<dbReference type="Pfam" id="PF00682">
    <property type="entry name" value="HMGL-like"/>
    <property type="match status" value="1"/>
</dbReference>
<dbReference type="PROSITE" id="PS00815">
    <property type="entry name" value="AIPM_HOMOCIT_SYNTH_1"/>
    <property type="match status" value="1"/>
</dbReference>
<evidence type="ECO:0000256" key="11">
    <source>
        <dbReference type="SAM" id="MobiDB-lite"/>
    </source>
</evidence>
<comment type="caution">
    <text evidence="13">The sequence shown here is derived from an EMBL/GenBank/DDBJ whole genome shotgun (WGS) entry which is preliminary data.</text>
</comment>
<name>A0AAN9E4I3_CROPI</name>
<dbReference type="HAMAP" id="MF_01025">
    <property type="entry name" value="LeuA_type1"/>
    <property type="match status" value="1"/>
</dbReference>
<dbReference type="GO" id="GO:0009098">
    <property type="term" value="P:L-leucine biosynthetic process"/>
    <property type="evidence" value="ECO:0007669"/>
    <property type="project" value="UniProtKB-KW"/>
</dbReference>
<keyword evidence="5" id="KW-0432">Leucine biosynthesis</keyword>
<dbReference type="Pfam" id="PF08502">
    <property type="entry name" value="LeuA_dimer"/>
    <property type="match status" value="1"/>
</dbReference>
<dbReference type="FunFam" id="3.30.160.270:FF:000004">
    <property type="entry name" value="2-isopropylmalate synthase B"/>
    <property type="match status" value="1"/>
</dbReference>
<evidence type="ECO:0000256" key="2">
    <source>
        <dbReference type="ARBA" id="ARBA00004689"/>
    </source>
</evidence>
<protein>
    <recommendedName>
        <fullName evidence="4">2-isopropylmalate synthase</fullName>
        <ecNumber evidence="4">2.3.3.13</ecNumber>
    </recommendedName>
</protein>
<evidence type="ECO:0000256" key="3">
    <source>
        <dbReference type="ARBA" id="ARBA00009396"/>
    </source>
</evidence>
<evidence type="ECO:0000256" key="5">
    <source>
        <dbReference type="ARBA" id="ARBA00022430"/>
    </source>
</evidence>
<dbReference type="Gene3D" id="3.20.20.70">
    <property type="entry name" value="Aldolase class I"/>
    <property type="match status" value="1"/>
</dbReference>
<dbReference type="InterPro" id="IPR013709">
    <property type="entry name" value="2-isopropylmalate_synth_dimer"/>
</dbReference>
<dbReference type="EC" id="2.3.3.13" evidence="4"/>
<gene>
    <name evidence="13" type="ORF">RIF29_39589</name>
</gene>
<organism evidence="13 14">
    <name type="scientific">Crotalaria pallida</name>
    <name type="common">Smooth rattlebox</name>
    <name type="synonym">Crotalaria striata</name>
    <dbReference type="NCBI Taxonomy" id="3830"/>
    <lineage>
        <taxon>Eukaryota</taxon>
        <taxon>Viridiplantae</taxon>
        <taxon>Streptophyta</taxon>
        <taxon>Embryophyta</taxon>
        <taxon>Tracheophyta</taxon>
        <taxon>Spermatophyta</taxon>
        <taxon>Magnoliopsida</taxon>
        <taxon>eudicotyledons</taxon>
        <taxon>Gunneridae</taxon>
        <taxon>Pentapetalae</taxon>
        <taxon>rosids</taxon>
        <taxon>fabids</taxon>
        <taxon>Fabales</taxon>
        <taxon>Fabaceae</taxon>
        <taxon>Papilionoideae</taxon>
        <taxon>50 kb inversion clade</taxon>
        <taxon>genistoids sensu lato</taxon>
        <taxon>core genistoids</taxon>
        <taxon>Crotalarieae</taxon>
        <taxon>Crotalaria</taxon>
    </lineage>
</organism>
<dbReference type="InterPro" id="IPR054691">
    <property type="entry name" value="LeuA/HCS_post-cat"/>
</dbReference>
<dbReference type="InterPro" id="IPR002034">
    <property type="entry name" value="AIPM/Hcit_synth_CS"/>
</dbReference>
<sequence length="633" mass="68778">MNVEDLSYLVTSSSTLVPVTASRHISSRRSDTSSPPPPPPMATVTLRNPLFFSTPFSLNSSTNHHHSILIHFPSKLKFSVSCASSSDHHRRPDYIPNHIPDPTYVRIFDTTLRDGEQSAGASMTTKQKLDVARQLAKLRVDIIEAGFPAASPADFEAVTLIAKEIGNAVDEDGYVPVICGLSRCNEKDIRTAWEAVKHAKRPRIHTFIATSAIHMEFKLKKTKEQVIEIARNMVKFARSLGCDDVEFSPEDAGRSEREFLYQILGEAIKAGATTLNIPDTVGINMPSQFGNLIADIKANTPGIDNVIISTHCQNDLGLSTANTIEGARAGARQLEVTINGIGERAGNASLEEVVMALKCGAHVLGNLRTGINSKHIYVTSKMVEEYSGLHLQPHKALVGANAFAHESGIHQDGMLKHKGTYEIISPEDIGLERAESDAGIVLGKLSGRHAVRKRLQELGYELKDGQFENLFLRFKQVAEQKKRVTDADLRALVSDEVFQAESIWTLSDLQVTCGTLGLSTATVKLIGIDNKEHVACSVGTGPVDSAYKAVDLIVKEPATLLEYSMNAVTEGIDAIATTRVVIRGDRNHTSTHASTGETYHRTFSGTGAGMDVVVSSVKAYVAAVNKMLSFKDT</sequence>
<dbReference type="NCBIfam" id="TIGR00973">
    <property type="entry name" value="leuA_bact"/>
    <property type="match status" value="1"/>
</dbReference>
<dbReference type="InterPro" id="IPR036230">
    <property type="entry name" value="LeuA_allosteric_dom_sf"/>
</dbReference>
<keyword evidence="7" id="KW-0808">Transferase</keyword>
<dbReference type="PROSITE" id="PS50991">
    <property type="entry name" value="PYR_CT"/>
    <property type="match status" value="1"/>
</dbReference>
<dbReference type="GO" id="GO:0046872">
    <property type="term" value="F:metal ion binding"/>
    <property type="evidence" value="ECO:0007669"/>
    <property type="project" value="UniProtKB-KW"/>
</dbReference>
<evidence type="ECO:0000256" key="7">
    <source>
        <dbReference type="ARBA" id="ARBA00022679"/>
    </source>
</evidence>
<accession>A0AAN9E4I3</accession>
<dbReference type="EMBL" id="JAYWIO010000008">
    <property type="protein sequence ID" value="KAK7244763.1"/>
    <property type="molecule type" value="Genomic_DNA"/>
</dbReference>
<evidence type="ECO:0000256" key="8">
    <source>
        <dbReference type="ARBA" id="ARBA00022723"/>
    </source>
</evidence>
<dbReference type="Gene3D" id="3.30.160.270">
    <property type="match status" value="1"/>
</dbReference>
<dbReference type="SUPFAM" id="SSF51569">
    <property type="entry name" value="Aldolase"/>
    <property type="match status" value="1"/>
</dbReference>
<evidence type="ECO:0000256" key="6">
    <source>
        <dbReference type="ARBA" id="ARBA00022605"/>
    </source>
</evidence>
<dbReference type="PANTHER" id="PTHR10277">
    <property type="entry name" value="HOMOCITRATE SYNTHASE-RELATED"/>
    <property type="match status" value="1"/>
</dbReference>
<dbReference type="GO" id="GO:0003852">
    <property type="term" value="F:2-isopropylmalate synthase activity"/>
    <property type="evidence" value="ECO:0007669"/>
    <property type="project" value="UniProtKB-EC"/>
</dbReference>
<comment type="function">
    <text evidence="10">Catalyzes the condensation of the acetyl group of acetyl-CoA with 3-methyl-2-oxobutanoate (2-oxoisovalerate) to form 3-carboxy-3-hydroxy-4-methylpentanoate (2-isopropylmalate). Involved in Leu biosynthesis, but does not participate in the chain elongation of glucosinolates.</text>
</comment>
<dbReference type="SUPFAM" id="SSF110921">
    <property type="entry name" value="2-isopropylmalate synthase LeuA, allosteric (dimerisation) domain"/>
    <property type="match status" value="1"/>
</dbReference>
<dbReference type="SMART" id="SM00917">
    <property type="entry name" value="LeuA_dimer"/>
    <property type="match status" value="1"/>
</dbReference>
<evidence type="ECO:0000313" key="13">
    <source>
        <dbReference type="EMBL" id="KAK7244763.1"/>
    </source>
</evidence>
<evidence type="ECO:0000313" key="14">
    <source>
        <dbReference type="Proteomes" id="UP001372338"/>
    </source>
</evidence>
<dbReference type="Pfam" id="PF22617">
    <property type="entry name" value="HCS_D2"/>
    <property type="match status" value="1"/>
</dbReference>
<dbReference type="AlphaFoldDB" id="A0AAN9E4I3"/>
<evidence type="ECO:0000256" key="4">
    <source>
        <dbReference type="ARBA" id="ARBA00012973"/>
    </source>
</evidence>
<dbReference type="Gene3D" id="1.10.238.260">
    <property type="match status" value="1"/>
</dbReference>
<dbReference type="FunFam" id="1.10.238.260:FF:000003">
    <property type="entry name" value="2-isopropylmalate synthase 1 chloroplastic"/>
    <property type="match status" value="1"/>
</dbReference>
<keyword evidence="9" id="KW-0100">Branched-chain amino acid biosynthesis</keyword>
<evidence type="ECO:0000256" key="1">
    <source>
        <dbReference type="ARBA" id="ARBA00000064"/>
    </source>
</evidence>
<feature type="region of interest" description="Disordered" evidence="11">
    <location>
        <begin position="21"/>
        <end position="42"/>
    </location>
</feature>
<keyword evidence="14" id="KW-1185">Reference proteome</keyword>
<dbReference type="InterPro" id="IPR005671">
    <property type="entry name" value="LeuA_bact_synth"/>
</dbReference>
<reference evidence="13 14" key="1">
    <citation type="submission" date="2024-01" db="EMBL/GenBank/DDBJ databases">
        <title>The genomes of 5 underutilized Papilionoideae crops provide insights into root nodulation and disease resistanc.</title>
        <authorList>
            <person name="Yuan L."/>
        </authorList>
    </citation>
    <scope>NUCLEOTIDE SEQUENCE [LARGE SCALE GENOMIC DNA]</scope>
    <source>
        <strain evidence="13">ZHUSHIDOU_FW_LH</strain>
        <tissue evidence="13">Leaf</tissue>
    </source>
</reference>
<comment type="similarity">
    <text evidence="3">Belongs to the alpha-IPM synthase/homocitrate synthase family. LeuA type 1 subfamily.</text>
</comment>
<dbReference type="GO" id="GO:0009507">
    <property type="term" value="C:chloroplast"/>
    <property type="evidence" value="ECO:0007669"/>
    <property type="project" value="TreeGrafter"/>
</dbReference>
<comment type="pathway">
    <text evidence="2">Amino-acid biosynthesis; L-leucine biosynthesis; L-leucine from 3-methyl-2-oxobutanoate: step 1/4.</text>
</comment>
<dbReference type="CDD" id="cd07940">
    <property type="entry name" value="DRE_TIM_IPMS"/>
    <property type="match status" value="1"/>
</dbReference>
<dbReference type="NCBIfam" id="NF002086">
    <property type="entry name" value="PRK00915.1-3"/>
    <property type="match status" value="1"/>
</dbReference>
<dbReference type="InterPro" id="IPR013785">
    <property type="entry name" value="Aldolase_TIM"/>
</dbReference>
<keyword evidence="6" id="KW-0028">Amino-acid biosynthesis</keyword>
<keyword evidence="8" id="KW-0479">Metal-binding</keyword>
<evidence type="ECO:0000256" key="10">
    <source>
        <dbReference type="ARBA" id="ARBA00059544"/>
    </source>
</evidence>
<comment type="catalytic activity">
    <reaction evidence="1">
        <text>3-methyl-2-oxobutanoate + acetyl-CoA + H2O = (2S)-2-isopropylmalate + CoA + H(+)</text>
        <dbReference type="Rhea" id="RHEA:21524"/>
        <dbReference type="ChEBI" id="CHEBI:1178"/>
        <dbReference type="ChEBI" id="CHEBI:11851"/>
        <dbReference type="ChEBI" id="CHEBI:15377"/>
        <dbReference type="ChEBI" id="CHEBI:15378"/>
        <dbReference type="ChEBI" id="CHEBI:57287"/>
        <dbReference type="ChEBI" id="CHEBI:57288"/>
        <dbReference type="EC" id="2.3.3.13"/>
    </reaction>
</comment>